<evidence type="ECO:0000256" key="1">
    <source>
        <dbReference type="SAM" id="SignalP"/>
    </source>
</evidence>
<evidence type="ECO:0000313" key="2">
    <source>
        <dbReference type="EMBL" id="WOK04419.1"/>
    </source>
</evidence>
<sequence>MKKNVLMGLILLGWATVSQAQTKLSLSVPLLDLPQNTQLPQNYPSMHQSLQWSADVYDVSFWGIDAASNSLFDKKWTQTGFSYATGLLFSKYGSELPLPLGVWGHEEYHRSVLGTKGIASKNGNWIFHRWDGTVYGPSDEDLANLKATDNNALLYAYTAGVQYETQLTKTSVMNDFYNERSFYKAPLYLYNAHYVWNYFRFATSTHSDSVKVIAPKFEHKEASQRDFAGADLTAWAYDMFNPNASYYDRDDFPNGEGENRRIGFHDLSEEAQKYLVKQKRLSLLNFLNPAIILVNRIRINEELTILPFVQYSPTHFGNSISLNMPFTYKGDGYFLGVNRFANYKHAHYGVEAGVYQRPIDALQGLSMSCTVKLWKQPDSFFGSKASWGGAIKWGVAYAVADRLALTLDVTGKTAGWLEGNPYLKRNFNPVLGFQYIVPGLNSGRL</sequence>
<feature type="chain" id="PRO_5046370214" description="DUF5723 domain-containing protein" evidence="1">
    <location>
        <begin position="21"/>
        <end position="445"/>
    </location>
</feature>
<keyword evidence="3" id="KW-1185">Reference proteome</keyword>
<evidence type="ECO:0008006" key="4">
    <source>
        <dbReference type="Google" id="ProtNLM"/>
    </source>
</evidence>
<gene>
    <name evidence="2" type="ORF">RT717_15165</name>
</gene>
<organism evidence="2 3">
    <name type="scientific">Imperialibacter roseus</name>
    <dbReference type="NCBI Taxonomy" id="1324217"/>
    <lineage>
        <taxon>Bacteria</taxon>
        <taxon>Pseudomonadati</taxon>
        <taxon>Bacteroidota</taxon>
        <taxon>Cytophagia</taxon>
        <taxon>Cytophagales</taxon>
        <taxon>Flammeovirgaceae</taxon>
        <taxon>Imperialibacter</taxon>
    </lineage>
</organism>
<dbReference type="Proteomes" id="UP001302349">
    <property type="component" value="Chromosome"/>
</dbReference>
<feature type="signal peptide" evidence="1">
    <location>
        <begin position="1"/>
        <end position="20"/>
    </location>
</feature>
<name>A0ABZ0IIT0_9BACT</name>
<dbReference type="EMBL" id="CP136051">
    <property type="protein sequence ID" value="WOK04419.1"/>
    <property type="molecule type" value="Genomic_DNA"/>
</dbReference>
<dbReference type="RefSeq" id="WP_317487229.1">
    <property type="nucleotide sequence ID" value="NZ_CP136051.1"/>
</dbReference>
<proteinExistence type="predicted"/>
<reference evidence="2 3" key="1">
    <citation type="journal article" date="2023" name="Microbiol. Resour. Announc.">
        <title>Complete Genome Sequence of Imperialibacter roseus strain P4T.</title>
        <authorList>
            <person name="Tizabi D.R."/>
            <person name="Bachvaroff T."/>
            <person name="Hill R.T."/>
        </authorList>
    </citation>
    <scope>NUCLEOTIDE SEQUENCE [LARGE SCALE GENOMIC DNA]</scope>
    <source>
        <strain evidence="2 3">P4T</strain>
    </source>
</reference>
<evidence type="ECO:0000313" key="3">
    <source>
        <dbReference type="Proteomes" id="UP001302349"/>
    </source>
</evidence>
<protein>
    <recommendedName>
        <fullName evidence="4">DUF5723 domain-containing protein</fullName>
    </recommendedName>
</protein>
<accession>A0ABZ0IIT0</accession>
<keyword evidence="1" id="KW-0732">Signal</keyword>